<dbReference type="Pfam" id="PF20985">
    <property type="entry name" value="Legum_prodom"/>
    <property type="match status" value="1"/>
</dbReference>
<evidence type="ECO:0000256" key="6">
    <source>
        <dbReference type="ARBA" id="ARBA00023157"/>
    </source>
</evidence>
<evidence type="ECO:0000256" key="3">
    <source>
        <dbReference type="ARBA" id="ARBA00022729"/>
    </source>
</evidence>
<sequence length="494" mass="55038">MAVDSKKMCSKNVLSSWPLILLLLSFHGTAARLNRFEWDSVIRLPTEPVDADSDEGGTRWAVLVAGSSGYGNYRHQADVCHAYQLLVKGGVKEENIVVFMYDDIAQNELNPRPGVIINHPQGPDVYAGVPKDYTGDSVTAENLYAVILGDKSKVKGGSGKVINSKAEDRIFIYYSDHGGPGVLGMPNMPYLYAMDFINVLKKKHASRGYKKMVIYVEACESGSIFEGIMPNNLNIYVTTASNAQENSWGTYCPGLDPAPPPEFITCLGDLYSVAWMEDSETHNLKRETVKEQYKSVKERTSNSNNYALGSHVMQYGDTNITDEKLYLYHGFNPATVNFPPHNGRLETKMEVVNQRDAELFFMWQLYKRLDHEAEKKRDILEKIAETVKHRNHLDGSVELVGVLLFGPEKGSSVLQSVRAPGLPLVDDWECLKSRVRVFETHCGSLTQYGMKHMRSFANICNNDISETSFEEACLKACGGYDVGLLHPSNGGYSA</sequence>
<dbReference type="Gene3D" id="1.10.132.130">
    <property type="match status" value="1"/>
</dbReference>
<dbReference type="PIRSF" id="PIRSF019663">
    <property type="entry name" value="Legumain"/>
    <property type="match status" value="1"/>
</dbReference>
<feature type="domain" description="Legumain prodomain" evidence="10">
    <location>
        <begin position="382"/>
        <end position="477"/>
    </location>
</feature>
<evidence type="ECO:0000313" key="12">
    <source>
        <dbReference type="RefSeq" id="XP_004515742.1"/>
    </source>
</evidence>
<protein>
    <submittedName>
        <fullName evidence="12">Legumain</fullName>
    </submittedName>
</protein>
<evidence type="ECO:0000259" key="10">
    <source>
        <dbReference type="Pfam" id="PF20985"/>
    </source>
</evidence>
<dbReference type="FunFam" id="1.10.132.130:FF:000001">
    <property type="entry name" value="Vacuolar-processing enzyme beta-isozyme"/>
    <property type="match status" value="1"/>
</dbReference>
<evidence type="ECO:0000256" key="2">
    <source>
        <dbReference type="ARBA" id="ARBA00022670"/>
    </source>
</evidence>
<evidence type="ECO:0000256" key="5">
    <source>
        <dbReference type="ARBA" id="ARBA00022807"/>
    </source>
</evidence>
<dbReference type="eggNOG" id="KOG1348">
    <property type="taxonomic scope" value="Eukaryota"/>
</dbReference>
<keyword evidence="4" id="KW-0378">Hydrolase</keyword>
<evidence type="ECO:0000256" key="7">
    <source>
        <dbReference type="ARBA" id="ARBA00023180"/>
    </source>
</evidence>
<dbReference type="PIRSF" id="PIRSF500139">
    <property type="entry name" value="AE"/>
    <property type="match status" value="1"/>
</dbReference>
<dbReference type="GO" id="GO:0006624">
    <property type="term" value="P:vacuolar protein processing"/>
    <property type="evidence" value="ECO:0007669"/>
    <property type="project" value="TreeGrafter"/>
</dbReference>
<dbReference type="GO" id="GO:0005773">
    <property type="term" value="C:vacuole"/>
    <property type="evidence" value="ECO:0007669"/>
    <property type="project" value="GOC"/>
</dbReference>
<keyword evidence="7" id="KW-0325">Glycoprotein</keyword>
<dbReference type="FunFam" id="3.40.50.1460:FF:000005">
    <property type="entry name" value="Vacuolar-processing enzyme beta-isozyme"/>
    <property type="match status" value="1"/>
</dbReference>
<evidence type="ECO:0000313" key="11">
    <source>
        <dbReference type="Proteomes" id="UP000087171"/>
    </source>
</evidence>
<dbReference type="PaxDb" id="3827-XP_004515742.1"/>
<dbReference type="GO" id="GO:0051603">
    <property type="term" value="P:proteolysis involved in protein catabolic process"/>
    <property type="evidence" value="ECO:0007669"/>
    <property type="project" value="InterPro"/>
</dbReference>
<dbReference type="OrthoDB" id="192611at2759"/>
<dbReference type="Proteomes" id="UP000087171">
    <property type="component" value="Unplaced"/>
</dbReference>
<name>A0A1S2Z637_CICAR</name>
<evidence type="ECO:0000256" key="1">
    <source>
        <dbReference type="ARBA" id="ARBA00009941"/>
    </source>
</evidence>
<keyword evidence="11" id="KW-1185">Reference proteome</keyword>
<dbReference type="RefSeq" id="XP_004515742.1">
    <property type="nucleotide sequence ID" value="XM_004515685.3"/>
</dbReference>
<dbReference type="InterPro" id="IPR001096">
    <property type="entry name" value="Peptidase_C13"/>
</dbReference>
<organism evidence="11 12">
    <name type="scientific">Cicer arietinum</name>
    <name type="common">Chickpea</name>
    <name type="synonym">Garbanzo</name>
    <dbReference type="NCBI Taxonomy" id="3827"/>
    <lineage>
        <taxon>Eukaryota</taxon>
        <taxon>Viridiplantae</taxon>
        <taxon>Streptophyta</taxon>
        <taxon>Embryophyta</taxon>
        <taxon>Tracheophyta</taxon>
        <taxon>Spermatophyta</taxon>
        <taxon>Magnoliopsida</taxon>
        <taxon>eudicotyledons</taxon>
        <taxon>Gunneridae</taxon>
        <taxon>Pentapetalae</taxon>
        <taxon>rosids</taxon>
        <taxon>fabids</taxon>
        <taxon>Fabales</taxon>
        <taxon>Fabaceae</taxon>
        <taxon>Papilionoideae</taxon>
        <taxon>50 kb inversion clade</taxon>
        <taxon>NPAAA clade</taxon>
        <taxon>Hologalegina</taxon>
        <taxon>IRL clade</taxon>
        <taxon>Cicereae</taxon>
        <taxon>Cicer</taxon>
    </lineage>
</organism>
<dbReference type="CDD" id="cd21115">
    <property type="entry name" value="legumain_C"/>
    <property type="match status" value="1"/>
</dbReference>
<dbReference type="InterPro" id="IPR046427">
    <property type="entry name" value="Legumain_prodom_sf"/>
</dbReference>
<gene>
    <name evidence="12" type="primary">LOC101491855</name>
</gene>
<dbReference type="InterPro" id="IPR043577">
    <property type="entry name" value="AE"/>
</dbReference>
<dbReference type="Gene3D" id="3.40.50.1460">
    <property type="match status" value="1"/>
</dbReference>
<feature type="active site" evidence="8">
    <location>
        <position position="177"/>
    </location>
</feature>
<dbReference type="Pfam" id="PF01650">
    <property type="entry name" value="Peptidase_C13"/>
    <property type="match status" value="1"/>
</dbReference>
<dbReference type="GO" id="GO:0004197">
    <property type="term" value="F:cysteine-type endopeptidase activity"/>
    <property type="evidence" value="ECO:0007669"/>
    <property type="project" value="InterPro"/>
</dbReference>
<feature type="active site" description="Nucleophile" evidence="8">
    <location>
        <position position="219"/>
    </location>
</feature>
<dbReference type="InterPro" id="IPR048501">
    <property type="entry name" value="Legum_prodom"/>
</dbReference>
<evidence type="ECO:0000256" key="9">
    <source>
        <dbReference type="SAM" id="SignalP"/>
    </source>
</evidence>
<keyword evidence="2" id="KW-0645">Protease</keyword>
<evidence type="ECO:0000256" key="4">
    <source>
        <dbReference type="ARBA" id="ARBA00022801"/>
    </source>
</evidence>
<accession>A0A1S2Z637</accession>
<keyword evidence="5" id="KW-0788">Thiol protease</keyword>
<dbReference type="AlphaFoldDB" id="A0A1S2Z637"/>
<dbReference type="PANTHER" id="PTHR12000:SF42">
    <property type="entry name" value="LEGUMAIN"/>
    <property type="match status" value="1"/>
</dbReference>
<dbReference type="PANTHER" id="PTHR12000">
    <property type="entry name" value="HEMOGLOBINASE FAMILY MEMBER"/>
    <property type="match status" value="1"/>
</dbReference>
<reference evidence="12" key="1">
    <citation type="submission" date="2025-08" db="UniProtKB">
        <authorList>
            <consortium name="RefSeq"/>
        </authorList>
    </citation>
    <scope>IDENTIFICATION</scope>
    <source>
        <tissue evidence="12">Etiolated seedlings</tissue>
    </source>
</reference>
<keyword evidence="3 9" id="KW-0732">Signal</keyword>
<keyword evidence="6" id="KW-1015">Disulfide bond</keyword>
<dbReference type="GeneID" id="101491855"/>
<feature type="signal peptide" evidence="9">
    <location>
        <begin position="1"/>
        <end position="31"/>
    </location>
</feature>
<dbReference type="PRINTS" id="PR00776">
    <property type="entry name" value="HEMOGLOBNASE"/>
</dbReference>
<dbReference type="STRING" id="3827.A0A1S2Z637"/>
<proteinExistence type="inferred from homology"/>
<comment type="similarity">
    <text evidence="1">Belongs to the peptidase C13 family.</text>
</comment>
<evidence type="ECO:0000256" key="8">
    <source>
        <dbReference type="PIRSR" id="PIRSR019663-1"/>
    </source>
</evidence>
<feature type="chain" id="PRO_5010298949" evidence="9">
    <location>
        <begin position="32"/>
        <end position="494"/>
    </location>
</feature>
<dbReference type="KEGG" id="cam:101491855"/>